<comment type="caution">
    <text evidence="3">The sequence shown here is derived from an EMBL/GenBank/DDBJ whole genome shotgun (WGS) entry which is preliminary data.</text>
</comment>
<reference evidence="3" key="1">
    <citation type="submission" date="2019-06" db="EMBL/GenBank/DDBJ databases">
        <title>Whole genome shotgun sequence of Cellulomonas cellasea NBRC 3753.</title>
        <authorList>
            <person name="Hosoyama A."/>
            <person name="Uohara A."/>
            <person name="Ohji S."/>
            <person name="Ichikawa N."/>
        </authorList>
    </citation>
    <scope>NUCLEOTIDE SEQUENCE [LARGE SCALE GENOMIC DNA]</scope>
    <source>
        <strain evidence="3">NBRC 3753</strain>
    </source>
</reference>
<feature type="transmembrane region" description="Helical" evidence="2">
    <location>
        <begin position="220"/>
        <end position="242"/>
    </location>
</feature>
<evidence type="ECO:0000256" key="1">
    <source>
        <dbReference type="SAM" id="Coils"/>
    </source>
</evidence>
<keyword evidence="1" id="KW-0175">Coiled coil</keyword>
<dbReference type="Proteomes" id="UP000317046">
    <property type="component" value="Unassembled WGS sequence"/>
</dbReference>
<evidence type="ECO:0000256" key="2">
    <source>
        <dbReference type="SAM" id="Phobius"/>
    </source>
</evidence>
<proteinExistence type="predicted"/>
<organism evidence="3 4">
    <name type="scientific">Cellulomonas cellasea</name>
    <dbReference type="NCBI Taxonomy" id="43670"/>
    <lineage>
        <taxon>Bacteria</taxon>
        <taxon>Bacillati</taxon>
        <taxon>Actinomycetota</taxon>
        <taxon>Actinomycetes</taxon>
        <taxon>Micrococcales</taxon>
        <taxon>Cellulomonadaceae</taxon>
        <taxon>Cellulomonas</taxon>
    </lineage>
</organism>
<accession>A0A4Y3L4I1</accession>
<evidence type="ECO:0000313" key="4">
    <source>
        <dbReference type="Proteomes" id="UP000317046"/>
    </source>
</evidence>
<dbReference type="EMBL" id="BJLR01000036">
    <property type="protein sequence ID" value="GEA89748.1"/>
    <property type="molecule type" value="Genomic_DNA"/>
</dbReference>
<evidence type="ECO:0008006" key="5">
    <source>
        <dbReference type="Google" id="ProtNLM"/>
    </source>
</evidence>
<dbReference type="RefSeq" id="WP_141372802.1">
    <property type="nucleotide sequence ID" value="NZ_BJLR01000036.1"/>
</dbReference>
<evidence type="ECO:0000313" key="3">
    <source>
        <dbReference type="EMBL" id="GEA89748.1"/>
    </source>
</evidence>
<sequence>MTTTATLDPTPVMLDPGGAAAVPLQIYNNGELVEGYHLEVVGPAKGWASIEPEDVSLYPGASTTATVMFFPPRSAAVPAGELRFGVRVVPTEHPEETVVPEGSVEVLPFMETTAELVPRTSHGRRGAKVRVAVDNRGNQPVTVGLRGSDHADALQFGVRPAVSTVGAGNATFTQLRVEPVRSMWRGQPRTLPYTATVEPRDGTPVTLDGTFVQEPLIPSWLPKLLLALLALAAALVALWFLVLRGAVQSAAQEAVQDEVDVVQEQAEAAEQAAEEAGAAAGGAEQSAQVAGDAAVKADEIVGGTVLPPTEIPTSGRLEVDTGAGSTLDDTFVVPEGQTIELTDLVLSNPQGDFGRVRLEMGDQVVLDSALENFRDLDYHFISPIVGAAGDELVMTLECNEVGKPPGQTPPPDECAAAIYFGGQLLTPPAPVP</sequence>
<name>A0A4Y3L4I1_9CELL</name>
<keyword evidence="4" id="KW-1185">Reference proteome</keyword>
<feature type="coiled-coil region" evidence="1">
    <location>
        <begin position="252"/>
        <end position="279"/>
    </location>
</feature>
<keyword evidence="2" id="KW-0812">Transmembrane</keyword>
<keyword evidence="2" id="KW-0472">Membrane</keyword>
<protein>
    <recommendedName>
        <fullName evidence="5">Hydrolytic protein</fullName>
    </recommendedName>
</protein>
<gene>
    <name evidence="3" type="ORF">CCE01nite_36970</name>
</gene>
<dbReference type="AlphaFoldDB" id="A0A4Y3L4I1"/>
<keyword evidence="2" id="KW-1133">Transmembrane helix</keyword>